<dbReference type="AlphaFoldDB" id="A0A3P3XQE2"/>
<name>A0A3P3XQE2_9SPIR</name>
<reference evidence="1" key="1">
    <citation type="submission" date="2017-02" db="EMBL/GenBank/DDBJ databases">
        <authorList>
            <person name="Regsiter A."/>
            <person name="William W."/>
        </authorList>
    </citation>
    <scope>NUCLEOTIDE SEQUENCE</scope>
    <source>
        <strain evidence="1">BdmA 4</strain>
    </source>
</reference>
<sequence length="140" mass="15806">MQRPRRCKGKSQRKLVELLGLSLKAVESYEQGWRSVSSNVERMLYFLLFKLNQKAFEAEFPCWEATSCPEERRGHCVAYVAQEGYFCWFFTGGLCASAKALGEGERHCYGCTVFIRRRSLAEASAAGGDASGERRDDASR</sequence>
<protein>
    <submittedName>
        <fullName evidence="1">Uncharacterized protein</fullName>
    </submittedName>
</protein>
<dbReference type="EMBL" id="FWDO01000005">
    <property type="protein sequence ID" value="SLM18507.1"/>
    <property type="molecule type" value="Genomic_DNA"/>
</dbReference>
<evidence type="ECO:0000313" key="1">
    <source>
        <dbReference type="EMBL" id="SLM18507.1"/>
    </source>
</evidence>
<gene>
    <name evidence="1" type="ORF">SPIRO4BDMA_50022</name>
</gene>
<accession>A0A3P3XQE2</accession>
<proteinExistence type="predicted"/>
<organism evidence="1">
    <name type="scientific">uncultured spirochete</name>
    <dbReference type="NCBI Taxonomy" id="156406"/>
    <lineage>
        <taxon>Bacteria</taxon>
        <taxon>Pseudomonadati</taxon>
        <taxon>Spirochaetota</taxon>
        <taxon>Spirochaetia</taxon>
        <taxon>Spirochaetales</taxon>
        <taxon>environmental samples</taxon>
    </lineage>
</organism>